<feature type="domain" description="G-protein coupled receptors family 1 profile" evidence="6">
    <location>
        <begin position="33"/>
        <end position="288"/>
    </location>
</feature>
<dbReference type="AlphaFoldDB" id="A0A2Z6S167"/>
<evidence type="ECO:0000259" key="6">
    <source>
        <dbReference type="PROSITE" id="PS50262"/>
    </source>
</evidence>
<organism evidence="7 9">
    <name type="scientific">Rhizophagus clarus</name>
    <dbReference type="NCBI Taxonomy" id="94130"/>
    <lineage>
        <taxon>Eukaryota</taxon>
        <taxon>Fungi</taxon>
        <taxon>Fungi incertae sedis</taxon>
        <taxon>Mucoromycota</taxon>
        <taxon>Glomeromycotina</taxon>
        <taxon>Glomeromycetes</taxon>
        <taxon>Glomerales</taxon>
        <taxon>Glomeraceae</taxon>
        <taxon>Rhizophagus</taxon>
    </lineage>
</organism>
<evidence type="ECO:0000256" key="1">
    <source>
        <dbReference type="ARBA" id="ARBA00004141"/>
    </source>
</evidence>
<feature type="transmembrane region" description="Helical" evidence="5">
    <location>
        <begin position="16"/>
        <end position="39"/>
    </location>
</feature>
<dbReference type="SUPFAM" id="SSF81321">
    <property type="entry name" value="Family A G protein-coupled receptor-like"/>
    <property type="match status" value="1"/>
</dbReference>
<dbReference type="GO" id="GO:0004930">
    <property type="term" value="F:G protein-coupled receptor activity"/>
    <property type="evidence" value="ECO:0007669"/>
    <property type="project" value="TreeGrafter"/>
</dbReference>
<dbReference type="GO" id="GO:0005886">
    <property type="term" value="C:plasma membrane"/>
    <property type="evidence" value="ECO:0007669"/>
    <property type="project" value="TreeGrafter"/>
</dbReference>
<dbReference type="OrthoDB" id="2376869at2759"/>
<keyword evidence="3 5" id="KW-1133">Transmembrane helix</keyword>
<feature type="transmembrane region" description="Helical" evidence="5">
    <location>
        <begin position="235"/>
        <end position="255"/>
    </location>
</feature>
<feature type="transmembrane region" description="Helical" evidence="5">
    <location>
        <begin position="143"/>
        <end position="160"/>
    </location>
</feature>
<dbReference type="GO" id="GO:0007189">
    <property type="term" value="P:adenylate cyclase-activating G protein-coupled receptor signaling pathway"/>
    <property type="evidence" value="ECO:0007669"/>
    <property type="project" value="TreeGrafter"/>
</dbReference>
<keyword evidence="4 5" id="KW-0472">Membrane</keyword>
<feature type="transmembrane region" description="Helical" evidence="5">
    <location>
        <begin position="103"/>
        <end position="131"/>
    </location>
</feature>
<sequence>MYGPPDEFSHSAIADFYIVTIIPLTLNILNLLGSAYIFYRTYLRWKFDYDNFNTLSIRFPFYIAITDFLFSAIILIDFSYTVSNVSALTNGVSLVWPSPCCEILGFFNIAFTLLNMLLVGSISLTTWLRVVQEYYFNWGICDYKVWLPIGFLSFIIPLASVNDFGPQKYWCGIKDGNSSLVSTLLLITILLTLLTIVFCYMHVLKTIHDVKDDNSSSILTSEIDIEQHNNIERKILAKVLTYILVFIFQYIPLMLTDIFKLIKIQYILLNAISLSAISIGGISNLIQYIRNEKFIILPNNNNFIANGSTSSNNNDFNLEERE</sequence>
<evidence type="ECO:0000256" key="4">
    <source>
        <dbReference type="ARBA" id="ARBA00023136"/>
    </source>
</evidence>
<accession>A0A2Z6S167</accession>
<feature type="transmembrane region" description="Helical" evidence="5">
    <location>
        <begin position="59"/>
        <end position="83"/>
    </location>
</feature>
<feature type="transmembrane region" description="Helical" evidence="5">
    <location>
        <begin position="267"/>
        <end position="286"/>
    </location>
</feature>
<dbReference type="InterPro" id="IPR017452">
    <property type="entry name" value="GPCR_Rhodpsn_7TM"/>
</dbReference>
<reference evidence="8" key="2">
    <citation type="submission" date="2019-10" db="EMBL/GenBank/DDBJ databases">
        <title>Conservation and host-specific expression of non-tandemly repeated heterogenous ribosome RNA gene in arbuscular mycorrhizal fungi.</title>
        <authorList>
            <person name="Maeda T."/>
            <person name="Kobayashi Y."/>
            <person name="Nakagawa T."/>
            <person name="Ezawa T."/>
            <person name="Yamaguchi K."/>
            <person name="Bino T."/>
            <person name="Nishimoto Y."/>
            <person name="Shigenobu S."/>
            <person name="Kawaguchi M."/>
        </authorList>
    </citation>
    <scope>NUCLEOTIDE SEQUENCE</scope>
    <source>
        <strain evidence="8">HR1</strain>
    </source>
</reference>
<evidence type="ECO:0000256" key="5">
    <source>
        <dbReference type="SAM" id="Phobius"/>
    </source>
</evidence>
<dbReference type="PROSITE" id="PS50262">
    <property type="entry name" value="G_PROTEIN_RECEP_F1_2"/>
    <property type="match status" value="1"/>
</dbReference>
<dbReference type="Gene3D" id="1.20.1070.10">
    <property type="entry name" value="Rhodopsin 7-helix transmembrane proteins"/>
    <property type="match status" value="1"/>
</dbReference>
<protein>
    <recommendedName>
        <fullName evidence="6">G-protein coupled receptors family 1 profile domain-containing protein</fullName>
    </recommendedName>
</protein>
<reference evidence="7 9" key="1">
    <citation type="submission" date="2017-11" db="EMBL/GenBank/DDBJ databases">
        <title>The genome of Rhizophagus clarus HR1 reveals common genetic basis of auxotrophy among arbuscular mycorrhizal fungi.</title>
        <authorList>
            <person name="Kobayashi Y."/>
        </authorList>
    </citation>
    <scope>NUCLEOTIDE SEQUENCE [LARGE SCALE GENOMIC DNA]</scope>
    <source>
        <strain evidence="7 9">HR1</strain>
    </source>
</reference>
<feature type="transmembrane region" description="Helical" evidence="5">
    <location>
        <begin position="180"/>
        <end position="201"/>
    </location>
</feature>
<comment type="caution">
    <text evidence="7">The sequence shown here is derived from an EMBL/GenBank/DDBJ whole genome shotgun (WGS) entry which is preliminary data.</text>
</comment>
<evidence type="ECO:0000256" key="2">
    <source>
        <dbReference type="ARBA" id="ARBA00022692"/>
    </source>
</evidence>
<proteinExistence type="predicted"/>
<evidence type="ECO:0000313" key="8">
    <source>
        <dbReference type="EMBL" id="GES76372.1"/>
    </source>
</evidence>
<keyword evidence="2 5" id="KW-0812">Transmembrane</keyword>
<dbReference type="Proteomes" id="UP000615446">
    <property type="component" value="Unassembled WGS sequence"/>
</dbReference>
<comment type="subcellular location">
    <subcellularLocation>
        <location evidence="1">Membrane</location>
        <topology evidence="1">Multi-pass membrane protein</topology>
    </subcellularLocation>
</comment>
<evidence type="ECO:0000256" key="3">
    <source>
        <dbReference type="ARBA" id="ARBA00022989"/>
    </source>
</evidence>
<gene>
    <name evidence="8" type="ORF">RCL2_000378000</name>
    <name evidence="7" type="ORF">RclHR1_07030003</name>
</gene>
<keyword evidence="9" id="KW-1185">Reference proteome</keyword>
<dbReference type="Proteomes" id="UP000247702">
    <property type="component" value="Unassembled WGS sequence"/>
</dbReference>
<dbReference type="EMBL" id="BEXD01004097">
    <property type="protein sequence ID" value="GBC06773.1"/>
    <property type="molecule type" value="Genomic_DNA"/>
</dbReference>
<dbReference type="EMBL" id="BLAL01000020">
    <property type="protein sequence ID" value="GES76372.1"/>
    <property type="molecule type" value="Genomic_DNA"/>
</dbReference>
<dbReference type="PANTHER" id="PTHR23112">
    <property type="entry name" value="G PROTEIN-COUPLED RECEPTOR 157-RELATED"/>
    <property type="match status" value="1"/>
</dbReference>
<evidence type="ECO:0000313" key="9">
    <source>
        <dbReference type="Proteomes" id="UP000247702"/>
    </source>
</evidence>
<evidence type="ECO:0000313" key="7">
    <source>
        <dbReference type="EMBL" id="GBC06773.1"/>
    </source>
</evidence>
<dbReference type="PANTHER" id="PTHR23112:SF0">
    <property type="entry name" value="TRANSMEMBRANE PROTEIN 116"/>
    <property type="match status" value="1"/>
</dbReference>
<name>A0A2Z6S167_9GLOM</name>